<evidence type="ECO:0000256" key="3">
    <source>
        <dbReference type="ARBA" id="ARBA00022605"/>
    </source>
</evidence>
<keyword evidence="11" id="KW-1185">Reference proteome</keyword>
<evidence type="ECO:0000256" key="5">
    <source>
        <dbReference type="ARBA" id="ARBA00022842"/>
    </source>
</evidence>
<organism evidence="10 11">
    <name type="scientific">Talaromyces rugulosus</name>
    <name type="common">Penicillium rugulosum</name>
    <dbReference type="NCBI Taxonomy" id="121627"/>
    <lineage>
        <taxon>Eukaryota</taxon>
        <taxon>Fungi</taxon>
        <taxon>Dikarya</taxon>
        <taxon>Ascomycota</taxon>
        <taxon>Pezizomycotina</taxon>
        <taxon>Eurotiomycetes</taxon>
        <taxon>Eurotiomycetidae</taxon>
        <taxon>Eurotiales</taxon>
        <taxon>Trichocomaceae</taxon>
        <taxon>Talaromyces</taxon>
        <taxon>Talaromyces sect. Islandici</taxon>
    </lineage>
</organism>
<keyword evidence="5" id="KW-0460">Magnesium</keyword>
<dbReference type="OrthoDB" id="419183at2759"/>
<dbReference type="KEGG" id="trg:TRUGW13939_00017"/>
<dbReference type="GeneID" id="55987534"/>
<evidence type="ECO:0000256" key="7">
    <source>
        <dbReference type="ARBA" id="ARBA00023027"/>
    </source>
</evidence>
<dbReference type="EMBL" id="CP055898">
    <property type="protein sequence ID" value="QKX52946.1"/>
    <property type="molecule type" value="Genomic_DNA"/>
</dbReference>
<dbReference type="SUPFAM" id="SSF53659">
    <property type="entry name" value="Isocitrate/Isopropylmalate dehydrogenase-like"/>
    <property type="match status" value="1"/>
</dbReference>
<protein>
    <recommendedName>
        <fullName evidence="9">Isopropylmalate dehydrogenase-like domain-containing protein</fullName>
    </recommendedName>
</protein>
<dbReference type="GO" id="GO:0009098">
    <property type="term" value="P:L-leucine biosynthetic process"/>
    <property type="evidence" value="ECO:0007669"/>
    <property type="project" value="UniProtKB-KW"/>
</dbReference>
<dbReference type="GO" id="GO:0046872">
    <property type="term" value="F:metal ion binding"/>
    <property type="evidence" value="ECO:0007669"/>
    <property type="project" value="UniProtKB-KW"/>
</dbReference>
<evidence type="ECO:0000259" key="9">
    <source>
        <dbReference type="SMART" id="SM01329"/>
    </source>
</evidence>
<dbReference type="GO" id="GO:0005829">
    <property type="term" value="C:cytosol"/>
    <property type="evidence" value="ECO:0007669"/>
    <property type="project" value="TreeGrafter"/>
</dbReference>
<dbReference type="InterPro" id="IPR024084">
    <property type="entry name" value="IsoPropMal-DH-like_dom"/>
</dbReference>
<dbReference type="GO" id="GO:0003862">
    <property type="term" value="F:3-isopropylmalate dehydrogenase activity"/>
    <property type="evidence" value="ECO:0007669"/>
    <property type="project" value="InterPro"/>
</dbReference>
<keyword evidence="7" id="KW-0520">NAD</keyword>
<evidence type="ECO:0000256" key="2">
    <source>
        <dbReference type="ARBA" id="ARBA00022430"/>
    </source>
</evidence>
<keyword evidence="8" id="KW-0100">Branched-chain amino acid biosynthesis</keyword>
<dbReference type="Gene3D" id="3.40.718.10">
    <property type="entry name" value="Isopropylmalate Dehydrogenase"/>
    <property type="match status" value="1"/>
</dbReference>
<dbReference type="PANTHER" id="PTHR42979:SF1">
    <property type="entry name" value="3-ISOPROPYLMALATE DEHYDROGENASE"/>
    <property type="match status" value="1"/>
</dbReference>
<evidence type="ECO:0000313" key="10">
    <source>
        <dbReference type="EMBL" id="QKX52946.1"/>
    </source>
</evidence>
<name>A0A7H8QGB1_TALRU</name>
<comment type="similarity">
    <text evidence="1">Belongs to the isocitrate and isopropylmalate dehydrogenases family.</text>
</comment>
<evidence type="ECO:0000313" key="11">
    <source>
        <dbReference type="Proteomes" id="UP000509510"/>
    </source>
</evidence>
<gene>
    <name evidence="10" type="ORF">TRUGW13939_00017</name>
</gene>
<reference evidence="11" key="1">
    <citation type="submission" date="2020-06" db="EMBL/GenBank/DDBJ databases">
        <title>A chromosome-scale genome assembly of Talaromyces rugulosus W13939.</title>
        <authorList>
            <person name="Wang B."/>
            <person name="Guo L."/>
            <person name="Ye K."/>
            <person name="Wang L."/>
        </authorList>
    </citation>
    <scope>NUCLEOTIDE SEQUENCE [LARGE SCALE GENOMIC DNA]</scope>
    <source>
        <strain evidence="11">W13939</strain>
    </source>
</reference>
<sequence>MPSFDILVLPGDHIGPQVVGEAVNVLRAAEAHPAVCIDAHGIPLARMAAYLSCKHGSPENPSKITSIDKANVLAVWRLWRDAVTKVHDPEFPEIPLHHQLSDSLALIMVKNPRSLNGIVLCDNIFGDLFSDEAAAVSGPLASVHLPASPASPVRRRRLASVTWTSWPMPSMRLPAWPWATKRNAALRCALVDIGGTASTTEMGDAVVKALVQILDKQA</sequence>
<proteinExistence type="inferred from homology"/>
<keyword evidence="2" id="KW-0432">Leucine biosynthesis</keyword>
<keyword evidence="3" id="KW-0028">Amino-acid biosynthesis</keyword>
<dbReference type="SMART" id="SM01329">
    <property type="entry name" value="Iso_dh"/>
    <property type="match status" value="1"/>
</dbReference>
<evidence type="ECO:0000256" key="1">
    <source>
        <dbReference type="ARBA" id="ARBA00007769"/>
    </source>
</evidence>
<dbReference type="RefSeq" id="XP_035339125.1">
    <property type="nucleotide sequence ID" value="XM_035483232.1"/>
</dbReference>
<accession>A0A7H8QGB1</accession>
<feature type="domain" description="Isopropylmalate dehydrogenase-like" evidence="9">
    <location>
        <begin position="5"/>
        <end position="206"/>
    </location>
</feature>
<keyword evidence="4" id="KW-0479">Metal-binding</keyword>
<dbReference type="Pfam" id="PF00180">
    <property type="entry name" value="Iso_dh"/>
    <property type="match status" value="1"/>
</dbReference>
<evidence type="ECO:0000256" key="6">
    <source>
        <dbReference type="ARBA" id="ARBA00023002"/>
    </source>
</evidence>
<keyword evidence="6" id="KW-0560">Oxidoreductase</keyword>
<dbReference type="AlphaFoldDB" id="A0A7H8QGB1"/>
<dbReference type="PANTHER" id="PTHR42979">
    <property type="entry name" value="3-ISOPROPYLMALATE DEHYDROGENASE"/>
    <property type="match status" value="1"/>
</dbReference>
<evidence type="ECO:0000256" key="4">
    <source>
        <dbReference type="ARBA" id="ARBA00022723"/>
    </source>
</evidence>
<dbReference type="Proteomes" id="UP000509510">
    <property type="component" value="Chromosome I"/>
</dbReference>
<dbReference type="InterPro" id="IPR004429">
    <property type="entry name" value="Isopropylmalate_DH"/>
</dbReference>
<evidence type="ECO:0000256" key="8">
    <source>
        <dbReference type="ARBA" id="ARBA00023304"/>
    </source>
</evidence>